<dbReference type="PANTHER" id="PTHR34562:SF8">
    <property type="entry name" value="WPP DOMAIN-INTERACTING PROTEIN 1"/>
    <property type="match status" value="1"/>
</dbReference>
<gene>
    <name evidence="4" type="ORF">ILEXP_LOCUS26385</name>
</gene>
<evidence type="ECO:0000256" key="1">
    <source>
        <dbReference type="SAM" id="Coils"/>
    </source>
</evidence>
<comment type="caution">
    <text evidence="4">The sequence shown here is derived from an EMBL/GenBank/DDBJ whole genome shotgun (WGS) entry which is preliminary data.</text>
</comment>
<keyword evidence="3" id="KW-0472">Membrane</keyword>
<dbReference type="PANTHER" id="PTHR34562">
    <property type="entry name" value="WPP DOMAIN-INTERACTING PROTEIN 2"/>
    <property type="match status" value="1"/>
</dbReference>
<feature type="region of interest" description="Disordered" evidence="2">
    <location>
        <begin position="378"/>
        <end position="408"/>
    </location>
</feature>
<keyword evidence="1" id="KW-0175">Coiled coil</keyword>
<feature type="coiled-coil region" evidence="1">
    <location>
        <begin position="417"/>
        <end position="451"/>
    </location>
</feature>
<proteinExistence type="predicted"/>
<keyword evidence="3" id="KW-1133">Transmembrane helix</keyword>
<evidence type="ECO:0000313" key="4">
    <source>
        <dbReference type="EMBL" id="CAK9157819.1"/>
    </source>
</evidence>
<feature type="region of interest" description="Disordered" evidence="2">
    <location>
        <begin position="159"/>
        <end position="254"/>
    </location>
</feature>
<evidence type="ECO:0000313" key="5">
    <source>
        <dbReference type="Proteomes" id="UP001642360"/>
    </source>
</evidence>
<dbReference type="Proteomes" id="UP001642360">
    <property type="component" value="Unassembled WGS sequence"/>
</dbReference>
<feature type="transmembrane region" description="Helical" evidence="3">
    <location>
        <begin position="572"/>
        <end position="592"/>
    </location>
</feature>
<feature type="compositionally biased region" description="Basic and acidic residues" evidence="2">
    <location>
        <begin position="228"/>
        <end position="252"/>
    </location>
</feature>
<feature type="compositionally biased region" description="Basic and acidic residues" evidence="2">
    <location>
        <begin position="385"/>
        <end position="395"/>
    </location>
</feature>
<keyword evidence="3" id="KW-0812">Transmembrane</keyword>
<evidence type="ECO:0000256" key="3">
    <source>
        <dbReference type="SAM" id="Phobius"/>
    </source>
</evidence>
<organism evidence="4 5">
    <name type="scientific">Ilex paraguariensis</name>
    <name type="common">yerba mate</name>
    <dbReference type="NCBI Taxonomy" id="185542"/>
    <lineage>
        <taxon>Eukaryota</taxon>
        <taxon>Viridiplantae</taxon>
        <taxon>Streptophyta</taxon>
        <taxon>Embryophyta</taxon>
        <taxon>Tracheophyta</taxon>
        <taxon>Spermatophyta</taxon>
        <taxon>Magnoliopsida</taxon>
        <taxon>eudicotyledons</taxon>
        <taxon>Gunneridae</taxon>
        <taxon>Pentapetalae</taxon>
        <taxon>asterids</taxon>
        <taxon>campanulids</taxon>
        <taxon>Aquifoliales</taxon>
        <taxon>Aquifoliaceae</taxon>
        <taxon>Ilex</taxon>
    </lineage>
</organism>
<name>A0ABC8SKW1_9AQUA</name>
<feature type="compositionally biased region" description="Polar residues" evidence="2">
    <location>
        <begin position="1"/>
        <end position="10"/>
    </location>
</feature>
<accession>A0ABC8SKW1</accession>
<evidence type="ECO:0008006" key="6">
    <source>
        <dbReference type="Google" id="ProtNLM"/>
    </source>
</evidence>
<feature type="region of interest" description="Disordered" evidence="2">
    <location>
        <begin position="1"/>
        <end position="30"/>
    </location>
</feature>
<reference evidence="4 5" key="1">
    <citation type="submission" date="2024-02" db="EMBL/GenBank/DDBJ databases">
        <authorList>
            <person name="Vignale AGUSTIN F."/>
            <person name="Sosa J E."/>
            <person name="Modenutti C."/>
        </authorList>
    </citation>
    <scope>NUCLEOTIDE SEQUENCE [LARGE SCALE GENOMIC DNA]</scope>
</reference>
<feature type="compositionally biased region" description="Basic and acidic residues" evidence="2">
    <location>
        <begin position="168"/>
        <end position="180"/>
    </location>
</feature>
<dbReference type="EMBL" id="CAUOFW020003059">
    <property type="protein sequence ID" value="CAK9157819.1"/>
    <property type="molecule type" value="Genomic_DNA"/>
</dbReference>
<dbReference type="AlphaFoldDB" id="A0ABC8SKW1"/>
<evidence type="ECO:0000256" key="2">
    <source>
        <dbReference type="SAM" id="MobiDB-lite"/>
    </source>
</evidence>
<keyword evidence="5" id="KW-1185">Reference proteome</keyword>
<sequence length="605" mass="66187">MDLESGCSSLESREDDEVRTPGKLVNSSDDTTKIANNGSCVVVDDDKLVENAKGKGIEVTELVNSPPTIASPLGTAMKGYGLKKWRRIRREVNTDGSINVDSSKILKRGLSNTAAKSIKISHFSADVKQKSAGSISSTNAMVRSPGAVVDGFIMIGDPGSAVGPTFNAREDSESSEDRSSRSSTAASAPKMRCEKPAGARDKNRRSLSGKNMANSVQRSQQGKGQIETSKKPRGELIKIEKENSHSSMESDSRSSNFVFMQGTDSVTSNGRQSGMPMNYDGENSDEAQGCDQQFSEEFQIGNGRKEMGEFEEVFQENLGVDLSWEAKEEKSENQGSSSDKDSLVESILSLQSVQDALEKEVQKLKDIGKEDISVFNGSSSPSKFTYDDPEVHEQSSSDPLLCDESGQSASHPFETQLVSLKRSVNSLESKLAEARVMLQMKEVKITELEATLGRSMSAKEESGSTVGLQQEKYRGVETELEGLFSQKIESEVQYLAISRTVQNLRVAAVDQITLLEEQKTLALEQAQMLNKLGYVEGKAAMLKREAEKLETYCEDIVAADDVLRLQKKICKFTWCFFIQLMLLVVILALFVFKLSPLNAGVVVPT</sequence>
<feature type="compositionally biased region" description="Polar residues" evidence="2">
    <location>
        <begin position="208"/>
        <end position="227"/>
    </location>
</feature>
<feature type="compositionally biased region" description="Basic and acidic residues" evidence="2">
    <location>
        <begin position="191"/>
        <end position="201"/>
    </location>
</feature>
<protein>
    <recommendedName>
        <fullName evidence="6">WPP domain-interacting protein 1</fullName>
    </recommendedName>
</protein>
<dbReference type="InterPro" id="IPR044696">
    <property type="entry name" value="WIP1/2/3"/>
</dbReference>